<dbReference type="Proteomes" id="UP001153365">
    <property type="component" value="Unassembled WGS sequence"/>
</dbReference>
<evidence type="ECO:0000313" key="6">
    <source>
        <dbReference type="EMBL" id="CAH7685822.1"/>
    </source>
</evidence>
<keyword evidence="2" id="KW-0808">Transferase</keyword>
<name>A0AAV0BF77_PHAPC</name>
<dbReference type="SUPFAM" id="SSF82199">
    <property type="entry name" value="SET domain"/>
    <property type="match status" value="1"/>
</dbReference>
<dbReference type="EMBL" id="CALTRL010005747">
    <property type="protein sequence ID" value="CAH7685822.1"/>
    <property type="molecule type" value="Genomic_DNA"/>
</dbReference>
<dbReference type="GO" id="GO:0032259">
    <property type="term" value="P:methylation"/>
    <property type="evidence" value="ECO:0007669"/>
    <property type="project" value="UniProtKB-KW"/>
</dbReference>
<keyword evidence="3" id="KW-0949">S-adenosyl-L-methionine</keyword>
<dbReference type="PROSITE" id="PS50868">
    <property type="entry name" value="POST_SET"/>
    <property type="match status" value="1"/>
</dbReference>
<accession>A0AAV0BF77</accession>
<evidence type="ECO:0008006" key="8">
    <source>
        <dbReference type="Google" id="ProtNLM"/>
    </source>
</evidence>
<sequence>MTISVNFLYPDLFRLVRGPEGNYSSALIANKDFKAGSVLAVLGEECQLTNAKEYTSVQVSEEDPENDQISHIDLGSELVYINHGCDPNVKFDLPDGLLGFRESRWKLVALKDIKENDPLSFAYFSTEWDMKQPFDCTCGSKRCLGKIKGAKHIPAEILDRYFINDHIKRAKAMQNSK</sequence>
<evidence type="ECO:0000256" key="3">
    <source>
        <dbReference type="ARBA" id="ARBA00022691"/>
    </source>
</evidence>
<dbReference type="PANTHER" id="PTHR12350:SF19">
    <property type="entry name" value="SET DOMAIN-CONTAINING PROTEIN"/>
    <property type="match status" value="1"/>
</dbReference>
<gene>
    <name evidence="6" type="ORF">PPACK8108_LOCUS20405</name>
</gene>
<reference evidence="6" key="1">
    <citation type="submission" date="2022-06" db="EMBL/GenBank/DDBJ databases">
        <authorList>
            <consortium name="SYNGENTA / RWTH Aachen University"/>
        </authorList>
    </citation>
    <scope>NUCLEOTIDE SEQUENCE</scope>
</reference>
<evidence type="ECO:0000256" key="1">
    <source>
        <dbReference type="ARBA" id="ARBA00022603"/>
    </source>
</evidence>
<dbReference type="InterPro" id="IPR053201">
    <property type="entry name" value="Flavunoidine_N-MTase"/>
</dbReference>
<organism evidence="6 7">
    <name type="scientific">Phakopsora pachyrhizi</name>
    <name type="common">Asian soybean rust disease fungus</name>
    <dbReference type="NCBI Taxonomy" id="170000"/>
    <lineage>
        <taxon>Eukaryota</taxon>
        <taxon>Fungi</taxon>
        <taxon>Dikarya</taxon>
        <taxon>Basidiomycota</taxon>
        <taxon>Pucciniomycotina</taxon>
        <taxon>Pucciniomycetes</taxon>
        <taxon>Pucciniales</taxon>
        <taxon>Phakopsoraceae</taxon>
        <taxon>Phakopsora</taxon>
    </lineage>
</organism>
<dbReference type="Gene3D" id="2.170.270.10">
    <property type="entry name" value="SET domain"/>
    <property type="match status" value="1"/>
</dbReference>
<evidence type="ECO:0000259" key="4">
    <source>
        <dbReference type="PROSITE" id="PS50280"/>
    </source>
</evidence>
<evidence type="ECO:0000313" key="7">
    <source>
        <dbReference type="Proteomes" id="UP001153365"/>
    </source>
</evidence>
<dbReference type="PROSITE" id="PS50280">
    <property type="entry name" value="SET"/>
    <property type="match status" value="1"/>
</dbReference>
<keyword evidence="7" id="KW-1185">Reference proteome</keyword>
<dbReference type="AlphaFoldDB" id="A0AAV0BF77"/>
<feature type="domain" description="SET" evidence="4">
    <location>
        <begin position="11"/>
        <end position="124"/>
    </location>
</feature>
<dbReference type="Pfam" id="PF00856">
    <property type="entry name" value="SET"/>
    <property type="match status" value="1"/>
</dbReference>
<dbReference type="GO" id="GO:0008168">
    <property type="term" value="F:methyltransferase activity"/>
    <property type="evidence" value="ECO:0007669"/>
    <property type="project" value="UniProtKB-KW"/>
</dbReference>
<protein>
    <recommendedName>
        <fullName evidence="8">Post-SET domain-containing protein</fullName>
    </recommendedName>
</protein>
<dbReference type="PANTHER" id="PTHR12350">
    <property type="entry name" value="HISTONE-LYSINE N-METHYLTRANSFERASE-RELATED"/>
    <property type="match status" value="1"/>
</dbReference>
<dbReference type="InterPro" id="IPR003616">
    <property type="entry name" value="Post-SET_dom"/>
</dbReference>
<evidence type="ECO:0000259" key="5">
    <source>
        <dbReference type="PROSITE" id="PS50868"/>
    </source>
</evidence>
<comment type="caution">
    <text evidence="6">The sequence shown here is derived from an EMBL/GenBank/DDBJ whole genome shotgun (WGS) entry which is preliminary data.</text>
</comment>
<dbReference type="InterPro" id="IPR001214">
    <property type="entry name" value="SET_dom"/>
</dbReference>
<keyword evidence="1" id="KW-0489">Methyltransferase</keyword>
<proteinExistence type="predicted"/>
<evidence type="ECO:0000256" key="2">
    <source>
        <dbReference type="ARBA" id="ARBA00022679"/>
    </source>
</evidence>
<feature type="domain" description="Post-SET" evidence="5">
    <location>
        <begin position="132"/>
        <end position="148"/>
    </location>
</feature>
<dbReference type="InterPro" id="IPR046341">
    <property type="entry name" value="SET_dom_sf"/>
</dbReference>